<dbReference type="NCBIfam" id="NF041216">
    <property type="entry name" value="CU044_2847_fam"/>
    <property type="match status" value="1"/>
</dbReference>
<evidence type="ECO:0000259" key="1">
    <source>
        <dbReference type="Pfam" id="PF19493"/>
    </source>
</evidence>
<dbReference type="RefSeq" id="WP_005162563.1">
    <property type="nucleotide sequence ID" value="NZ_ANMG01000055.1"/>
</dbReference>
<protein>
    <recommendedName>
        <fullName evidence="1">Trypsin-co-occurring domain-containing protein</fullName>
    </recommendedName>
</protein>
<proteinExistence type="predicted"/>
<reference evidence="3 5" key="2">
    <citation type="submission" date="2017-02" db="EMBL/GenBank/DDBJ databases">
        <title>Amycolatopsis azurea DSM 43854 draft genome.</title>
        <authorList>
            <person name="Mayilraj S."/>
        </authorList>
    </citation>
    <scope>NUCLEOTIDE SEQUENCE [LARGE SCALE GENOMIC DNA]</scope>
    <source>
        <strain evidence="3 5">DSM 43854</strain>
    </source>
</reference>
<dbReference type="Proteomes" id="UP000188551">
    <property type="component" value="Unassembled WGS sequence"/>
</dbReference>
<sequence>MTIDEPVLPGRSVYLRVDSDDGPILVEAAVVGGQEDEEVASRMLAFGEFTAALGSVTKSVTGAVMSGLGKVKPDKVAVEFGCELGVESGKLTAILVKGTAKATVKVTMEWKPGETEPDGKEPA</sequence>
<name>M2QCY1_9PSEU</name>
<dbReference type="AlphaFoldDB" id="M2QCY1"/>
<dbReference type="Proteomes" id="UP000014137">
    <property type="component" value="Unassembled WGS sequence"/>
</dbReference>
<dbReference type="PATRIC" id="fig|1238180.3.peg.5557"/>
<feature type="domain" description="Trypsin-co-occurring" evidence="1">
    <location>
        <begin position="10"/>
        <end position="112"/>
    </location>
</feature>
<dbReference type="InterPro" id="IPR045794">
    <property type="entry name" value="Trypco1"/>
</dbReference>
<gene>
    <name evidence="3" type="ORF">B0293_34515</name>
    <name evidence="2" type="ORF">C791_5641</name>
</gene>
<dbReference type="EMBL" id="ANMG01000055">
    <property type="protein sequence ID" value="EMD24621.1"/>
    <property type="molecule type" value="Genomic_DNA"/>
</dbReference>
<evidence type="ECO:0000313" key="4">
    <source>
        <dbReference type="Proteomes" id="UP000014137"/>
    </source>
</evidence>
<evidence type="ECO:0000313" key="5">
    <source>
        <dbReference type="Proteomes" id="UP000188551"/>
    </source>
</evidence>
<evidence type="ECO:0000313" key="3">
    <source>
        <dbReference type="EMBL" id="OOC02095.1"/>
    </source>
</evidence>
<comment type="caution">
    <text evidence="2">The sequence shown here is derived from an EMBL/GenBank/DDBJ whole genome shotgun (WGS) entry which is preliminary data.</text>
</comment>
<reference evidence="2 4" key="1">
    <citation type="submission" date="2012-10" db="EMBL/GenBank/DDBJ databases">
        <title>Genome assembly of Amycolatopsis azurea DSM 43854.</title>
        <authorList>
            <person name="Khatri I."/>
            <person name="Kaur I."/>
            <person name="Subramanian S."/>
            <person name="Mayilraj S."/>
        </authorList>
    </citation>
    <scope>NUCLEOTIDE SEQUENCE [LARGE SCALE GENOMIC DNA]</scope>
    <source>
        <strain evidence="2 4">DSM 43854</strain>
    </source>
</reference>
<organism evidence="2 4">
    <name type="scientific">Amycolatopsis azurea DSM 43854</name>
    <dbReference type="NCBI Taxonomy" id="1238180"/>
    <lineage>
        <taxon>Bacteria</taxon>
        <taxon>Bacillati</taxon>
        <taxon>Actinomycetota</taxon>
        <taxon>Actinomycetes</taxon>
        <taxon>Pseudonocardiales</taxon>
        <taxon>Pseudonocardiaceae</taxon>
        <taxon>Amycolatopsis</taxon>
    </lineage>
</organism>
<dbReference type="Pfam" id="PF19493">
    <property type="entry name" value="Trypco1"/>
    <property type="match status" value="1"/>
</dbReference>
<evidence type="ECO:0000313" key="2">
    <source>
        <dbReference type="EMBL" id="EMD24621.1"/>
    </source>
</evidence>
<keyword evidence="5" id="KW-1185">Reference proteome</keyword>
<dbReference type="EMBL" id="MUXN01000026">
    <property type="protein sequence ID" value="OOC02095.1"/>
    <property type="molecule type" value="Genomic_DNA"/>
</dbReference>
<accession>M2QCY1</accession>